<sequence>MGRVARLIGIAASDAALRGADKVEAYDLSRATREFAIGAKWLTDDPFSRKAI</sequence>
<reference evidence="1" key="1">
    <citation type="submission" date="2021-01" db="EMBL/GenBank/DDBJ databases">
        <title>Genome Sequencing of Type Strains.</title>
        <authorList>
            <person name="Lemaire J.F."/>
            <person name="Inderbitzin P."/>
            <person name="Collins S.B."/>
            <person name="Wespe N."/>
            <person name="Knight-Connoni V."/>
        </authorList>
    </citation>
    <scope>NUCLEOTIDE SEQUENCE</scope>
    <source>
        <strain evidence="1">DSM 14562</strain>
    </source>
</reference>
<evidence type="ECO:0000313" key="1">
    <source>
        <dbReference type="EMBL" id="MBN3559951.1"/>
    </source>
</evidence>
<comment type="caution">
    <text evidence="1">The sequence shown here is derived from an EMBL/GenBank/DDBJ whole genome shotgun (WGS) entry which is preliminary data.</text>
</comment>
<protein>
    <submittedName>
        <fullName evidence="1">Uncharacterized protein</fullName>
    </submittedName>
</protein>
<dbReference type="EMBL" id="JAFHKU010000133">
    <property type="protein sequence ID" value="MBN3559951.1"/>
    <property type="molecule type" value="Genomic_DNA"/>
</dbReference>
<organism evidence="1 2">
    <name type="scientific">Sphingomonas yabuuchiae</name>
    <dbReference type="NCBI Taxonomy" id="172044"/>
    <lineage>
        <taxon>Bacteria</taxon>
        <taxon>Pseudomonadati</taxon>
        <taxon>Pseudomonadota</taxon>
        <taxon>Alphaproteobacteria</taxon>
        <taxon>Sphingomonadales</taxon>
        <taxon>Sphingomonadaceae</taxon>
        <taxon>Sphingomonas</taxon>
    </lineage>
</organism>
<name>A0AA41A3J8_9SPHN</name>
<gene>
    <name evidence="1" type="ORF">JYA60_17130</name>
</gene>
<dbReference type="Proteomes" id="UP000704529">
    <property type="component" value="Unassembled WGS sequence"/>
</dbReference>
<dbReference type="RefSeq" id="WP_184103754.1">
    <property type="nucleotide sequence ID" value="NZ_JACHNX010000001.1"/>
</dbReference>
<evidence type="ECO:0000313" key="2">
    <source>
        <dbReference type="Proteomes" id="UP000704529"/>
    </source>
</evidence>
<accession>A0AA41A3J8</accession>
<proteinExistence type="predicted"/>
<dbReference type="AlphaFoldDB" id="A0AA41A3J8"/>